<dbReference type="EMBL" id="ML977598">
    <property type="protein sequence ID" value="KAF1999087.1"/>
    <property type="molecule type" value="Genomic_DNA"/>
</dbReference>
<dbReference type="Proteomes" id="UP000799779">
    <property type="component" value="Unassembled WGS sequence"/>
</dbReference>
<sequence>MLPKLTNLFSALPLITRNTSAESLGIPFNVTAIATVNNSSRLECWTLLSIPKSGAGAVSYDIGNFEGGFVGILPARTYKENTITHAPAVQFTIALSGLIHIRTPYSGLADHLNEAWIQGGKYGFVIAADTKASGSIKGHVTEFPSDEPTWLAQFPTLGNAIPQHVVLHEGPCGQVDLINL</sequence>
<organism evidence="1 2">
    <name type="scientific">Amniculicola lignicola CBS 123094</name>
    <dbReference type="NCBI Taxonomy" id="1392246"/>
    <lineage>
        <taxon>Eukaryota</taxon>
        <taxon>Fungi</taxon>
        <taxon>Dikarya</taxon>
        <taxon>Ascomycota</taxon>
        <taxon>Pezizomycotina</taxon>
        <taxon>Dothideomycetes</taxon>
        <taxon>Pleosporomycetidae</taxon>
        <taxon>Pleosporales</taxon>
        <taxon>Amniculicolaceae</taxon>
        <taxon>Amniculicola</taxon>
    </lineage>
</organism>
<gene>
    <name evidence="1" type="ORF">P154DRAFT_494095</name>
</gene>
<name>A0A6A5WCC2_9PLEO</name>
<evidence type="ECO:0000313" key="2">
    <source>
        <dbReference type="Proteomes" id="UP000799779"/>
    </source>
</evidence>
<accession>A0A6A5WCC2</accession>
<evidence type="ECO:0008006" key="3">
    <source>
        <dbReference type="Google" id="ProtNLM"/>
    </source>
</evidence>
<proteinExistence type="predicted"/>
<keyword evidence="2" id="KW-1185">Reference proteome</keyword>
<evidence type="ECO:0000313" key="1">
    <source>
        <dbReference type="EMBL" id="KAF1999087.1"/>
    </source>
</evidence>
<reference evidence="1" key="1">
    <citation type="journal article" date="2020" name="Stud. Mycol.">
        <title>101 Dothideomycetes genomes: a test case for predicting lifestyles and emergence of pathogens.</title>
        <authorList>
            <person name="Haridas S."/>
            <person name="Albert R."/>
            <person name="Binder M."/>
            <person name="Bloem J."/>
            <person name="Labutti K."/>
            <person name="Salamov A."/>
            <person name="Andreopoulos B."/>
            <person name="Baker S."/>
            <person name="Barry K."/>
            <person name="Bills G."/>
            <person name="Bluhm B."/>
            <person name="Cannon C."/>
            <person name="Castanera R."/>
            <person name="Culley D."/>
            <person name="Daum C."/>
            <person name="Ezra D."/>
            <person name="Gonzalez J."/>
            <person name="Henrissat B."/>
            <person name="Kuo A."/>
            <person name="Liang C."/>
            <person name="Lipzen A."/>
            <person name="Lutzoni F."/>
            <person name="Magnuson J."/>
            <person name="Mondo S."/>
            <person name="Nolan M."/>
            <person name="Ohm R."/>
            <person name="Pangilinan J."/>
            <person name="Park H.-J."/>
            <person name="Ramirez L."/>
            <person name="Alfaro M."/>
            <person name="Sun H."/>
            <person name="Tritt A."/>
            <person name="Yoshinaga Y."/>
            <person name="Zwiers L.-H."/>
            <person name="Turgeon B."/>
            <person name="Goodwin S."/>
            <person name="Spatafora J."/>
            <person name="Crous P."/>
            <person name="Grigoriev I."/>
        </authorList>
    </citation>
    <scope>NUCLEOTIDE SEQUENCE</scope>
    <source>
        <strain evidence="1">CBS 123094</strain>
    </source>
</reference>
<dbReference type="AlphaFoldDB" id="A0A6A5WCC2"/>
<protein>
    <recommendedName>
        <fullName evidence="3">Small secreted protein</fullName>
    </recommendedName>
</protein>
<dbReference type="OrthoDB" id="3223416at2759"/>